<dbReference type="GeneID" id="25407129"/>
<dbReference type="AlphaFoldDB" id="A0A3G1A6Z9"/>
<dbReference type="Proteomes" id="UP000266720">
    <property type="component" value="Chromosome"/>
</dbReference>
<dbReference type="EMBL" id="CP007493">
    <property type="protein sequence ID" value="AJB42766.1"/>
    <property type="molecule type" value="Genomic_DNA"/>
</dbReference>
<accession>A0A3G1A6Z9</accession>
<proteinExistence type="predicted"/>
<evidence type="ECO:0000313" key="2">
    <source>
        <dbReference type="Proteomes" id="UP000266720"/>
    </source>
</evidence>
<organism evidence="1 2">
    <name type="scientific">Thermofilum adornatum 1505</name>
    <dbReference type="NCBI Taxonomy" id="697581"/>
    <lineage>
        <taxon>Archaea</taxon>
        <taxon>Thermoproteota</taxon>
        <taxon>Thermoprotei</taxon>
        <taxon>Thermofilales</taxon>
        <taxon>Thermofilaceae</taxon>
        <taxon>Thermofilum</taxon>
    </lineage>
</organism>
<reference evidence="2" key="1">
    <citation type="book" date="2010" name="EXTREMOPHILES" publisher="0:0-0">
        <title>Complete genome sequences of ten hyperthermophilic archaea reveal their metabolic capabilities and possible ecological roles.</title>
        <editorList>
            <person name="?"/>
        </editorList>
        <authorList>
            <person name="Ravin N.V."/>
            <person name="Mardanov A.V."/>
            <person name="Bonch-Osmolovskaya E.A."/>
            <person name="Skryabin K.G."/>
        </authorList>
    </citation>
    <scope>NUCLEOTIDE SEQUENCE [LARGE SCALE GENOMIC DNA]</scope>
    <source>
        <strain evidence="2">1505</strain>
    </source>
</reference>
<dbReference type="RefSeq" id="WP_020962335.1">
    <property type="nucleotide sequence ID" value="NZ_CP007493.1"/>
</dbReference>
<protein>
    <submittedName>
        <fullName evidence="1">Uncharacterized protein</fullName>
    </submittedName>
</protein>
<gene>
    <name evidence="1" type="ORF">TCARB_1726</name>
</gene>
<sequence>MKQTRLLAVLLLLLLFLVAQRVVVAWPAEAIDYENVYPSYNTLPVPLSKSGSGGVDLDGGYGAVIEAKVAPATGVS</sequence>
<name>A0A3G1A6Z9_9CREN</name>
<dbReference type="GeneID" id="16573304"/>
<dbReference type="STRING" id="697581.TCARB_1726"/>
<dbReference type="KEGG" id="tcb:TCARB_1726"/>
<evidence type="ECO:0000313" key="1">
    <source>
        <dbReference type="EMBL" id="AJB42766.1"/>
    </source>
</evidence>